<dbReference type="Gene3D" id="1.20.1250.20">
    <property type="entry name" value="MFS general substrate transporter like domains"/>
    <property type="match status" value="2"/>
</dbReference>
<keyword evidence="2" id="KW-1003">Cell membrane</keyword>
<comment type="subcellular location">
    <subcellularLocation>
        <location evidence="1">Cell membrane</location>
        <topology evidence="1">Multi-pass membrane protein</topology>
    </subcellularLocation>
</comment>
<dbReference type="PROSITE" id="PS50850">
    <property type="entry name" value="MFS"/>
    <property type="match status" value="1"/>
</dbReference>
<keyword evidence="4 6" id="KW-1133">Transmembrane helix</keyword>
<sequence length="315" mass="32578">MGESARGTVPWVVVATVVGCGVVASLQIGKAVIAAPMLKAEFELGLAAVGWVTGIFAVLGLVGGIPSGALVARIGDRRTLIQGLCAIMLGAGLGALSETFAMFLASRVLEGFGFLLVVVAGPAVLQRLVLPKQRDVAFSLWSCFMPAGMALAMLAGPLFGDWRSIWWASASLAVAFIVATIVAIRKSEAPTTSVRVSLVNDAIAVVGNRGPMLLALCFAFYSLMFFALFSFLPVLLMERMEVTHGTAGLLSALATAVNIIGNLLAGHLLFRGAGRSTLIVSGSVAMGISAIGIFLPLFGDTETFLLCLLFSAAGG</sequence>
<name>A0ABW2B789_9RHOB</name>
<keyword evidence="9" id="KW-1185">Reference proteome</keyword>
<dbReference type="EMBL" id="JBHSWG010000003">
    <property type="protein sequence ID" value="MFC6761418.1"/>
    <property type="molecule type" value="Genomic_DNA"/>
</dbReference>
<organism evidence="8 9">
    <name type="scientific">Sulfitobacter porphyrae</name>
    <dbReference type="NCBI Taxonomy" id="1246864"/>
    <lineage>
        <taxon>Bacteria</taxon>
        <taxon>Pseudomonadati</taxon>
        <taxon>Pseudomonadota</taxon>
        <taxon>Alphaproteobacteria</taxon>
        <taxon>Rhodobacterales</taxon>
        <taxon>Roseobacteraceae</taxon>
        <taxon>Sulfitobacter</taxon>
    </lineage>
</organism>
<dbReference type="PANTHER" id="PTHR43124:SF3">
    <property type="entry name" value="CHLORAMPHENICOL EFFLUX PUMP RV0191"/>
    <property type="match status" value="1"/>
</dbReference>
<evidence type="ECO:0000313" key="9">
    <source>
        <dbReference type="Proteomes" id="UP001596353"/>
    </source>
</evidence>
<feature type="transmembrane region" description="Helical" evidence="6">
    <location>
        <begin position="165"/>
        <end position="184"/>
    </location>
</feature>
<feature type="transmembrane region" description="Helical" evidence="6">
    <location>
        <begin position="9"/>
        <end position="28"/>
    </location>
</feature>
<evidence type="ECO:0000313" key="8">
    <source>
        <dbReference type="EMBL" id="MFC6761418.1"/>
    </source>
</evidence>
<evidence type="ECO:0000256" key="2">
    <source>
        <dbReference type="ARBA" id="ARBA00022475"/>
    </source>
</evidence>
<dbReference type="PROSITE" id="PS51257">
    <property type="entry name" value="PROKAR_LIPOPROTEIN"/>
    <property type="match status" value="1"/>
</dbReference>
<feature type="transmembrane region" description="Helical" evidence="6">
    <location>
        <begin position="84"/>
        <end position="105"/>
    </location>
</feature>
<evidence type="ECO:0000256" key="4">
    <source>
        <dbReference type="ARBA" id="ARBA00022989"/>
    </source>
</evidence>
<dbReference type="SUPFAM" id="SSF103473">
    <property type="entry name" value="MFS general substrate transporter"/>
    <property type="match status" value="1"/>
</dbReference>
<dbReference type="PANTHER" id="PTHR43124">
    <property type="entry name" value="PURINE EFFLUX PUMP PBUE"/>
    <property type="match status" value="1"/>
</dbReference>
<feature type="domain" description="Major facilitator superfamily (MFS) profile" evidence="7">
    <location>
        <begin position="13"/>
        <end position="315"/>
    </location>
</feature>
<feature type="transmembrane region" description="Helical" evidence="6">
    <location>
        <begin position="277"/>
        <end position="298"/>
    </location>
</feature>
<keyword evidence="5 6" id="KW-0472">Membrane</keyword>
<dbReference type="InterPro" id="IPR036259">
    <property type="entry name" value="MFS_trans_sf"/>
</dbReference>
<accession>A0ABW2B789</accession>
<evidence type="ECO:0000256" key="1">
    <source>
        <dbReference type="ARBA" id="ARBA00004651"/>
    </source>
</evidence>
<keyword evidence="3 6" id="KW-0812">Transmembrane</keyword>
<feature type="transmembrane region" description="Helical" evidence="6">
    <location>
        <begin position="111"/>
        <end position="130"/>
    </location>
</feature>
<gene>
    <name evidence="8" type="ORF">ACFQFQ_21390</name>
</gene>
<feature type="transmembrane region" description="Helical" evidence="6">
    <location>
        <begin position="137"/>
        <end position="159"/>
    </location>
</feature>
<dbReference type="InterPro" id="IPR020846">
    <property type="entry name" value="MFS_dom"/>
</dbReference>
<feature type="transmembrane region" description="Helical" evidence="6">
    <location>
        <begin position="48"/>
        <end position="72"/>
    </location>
</feature>
<dbReference type="Pfam" id="PF07690">
    <property type="entry name" value="MFS_1"/>
    <property type="match status" value="1"/>
</dbReference>
<evidence type="ECO:0000259" key="7">
    <source>
        <dbReference type="PROSITE" id="PS50850"/>
    </source>
</evidence>
<dbReference type="Proteomes" id="UP001596353">
    <property type="component" value="Unassembled WGS sequence"/>
</dbReference>
<feature type="transmembrane region" description="Helical" evidence="6">
    <location>
        <begin position="213"/>
        <end position="236"/>
    </location>
</feature>
<reference evidence="9" key="1">
    <citation type="journal article" date="2019" name="Int. J. Syst. Evol. Microbiol.">
        <title>The Global Catalogue of Microorganisms (GCM) 10K type strain sequencing project: providing services to taxonomists for standard genome sequencing and annotation.</title>
        <authorList>
            <consortium name="The Broad Institute Genomics Platform"/>
            <consortium name="The Broad Institute Genome Sequencing Center for Infectious Disease"/>
            <person name="Wu L."/>
            <person name="Ma J."/>
        </authorList>
    </citation>
    <scope>NUCLEOTIDE SEQUENCE [LARGE SCALE GENOMIC DNA]</scope>
    <source>
        <strain evidence="9">CCUG 66188</strain>
    </source>
</reference>
<evidence type="ECO:0000256" key="3">
    <source>
        <dbReference type="ARBA" id="ARBA00022692"/>
    </source>
</evidence>
<dbReference type="InterPro" id="IPR050189">
    <property type="entry name" value="MFS_Efflux_Transporters"/>
</dbReference>
<feature type="transmembrane region" description="Helical" evidence="6">
    <location>
        <begin position="248"/>
        <end position="270"/>
    </location>
</feature>
<comment type="caution">
    <text evidence="8">The sequence shown here is derived from an EMBL/GenBank/DDBJ whole genome shotgun (WGS) entry which is preliminary data.</text>
</comment>
<evidence type="ECO:0000256" key="6">
    <source>
        <dbReference type="SAM" id="Phobius"/>
    </source>
</evidence>
<evidence type="ECO:0000256" key="5">
    <source>
        <dbReference type="ARBA" id="ARBA00023136"/>
    </source>
</evidence>
<proteinExistence type="predicted"/>
<protein>
    <submittedName>
        <fullName evidence="8">CynX/NimT family MFS transporter</fullName>
    </submittedName>
</protein>
<dbReference type="InterPro" id="IPR011701">
    <property type="entry name" value="MFS"/>
</dbReference>